<evidence type="ECO:0000313" key="1">
    <source>
        <dbReference type="EMBL" id="CAD8285696.1"/>
    </source>
</evidence>
<dbReference type="EMBL" id="HBEC01012450">
    <property type="protein sequence ID" value="CAD8285696.1"/>
    <property type="molecule type" value="Transcribed_RNA"/>
</dbReference>
<protein>
    <submittedName>
        <fullName evidence="1">Uncharacterized protein</fullName>
    </submittedName>
</protein>
<accession>A0A7R9V7K6</accession>
<proteinExistence type="predicted"/>
<dbReference type="AlphaFoldDB" id="A0A7R9V7K6"/>
<reference evidence="1" key="1">
    <citation type="submission" date="2021-01" db="EMBL/GenBank/DDBJ databases">
        <authorList>
            <person name="Corre E."/>
            <person name="Pelletier E."/>
            <person name="Niang G."/>
            <person name="Scheremetjew M."/>
            <person name="Finn R."/>
            <person name="Kale V."/>
            <person name="Holt S."/>
            <person name="Cochrane G."/>
            <person name="Meng A."/>
            <person name="Brown T."/>
            <person name="Cohen L."/>
        </authorList>
    </citation>
    <scope>NUCLEOTIDE SEQUENCE</scope>
    <source>
        <strain evidence="1">CCMP219</strain>
    </source>
</reference>
<sequence>MFTELITDAGRNDGCKAYAVHGDNCSRMGAAWGGGGAGSVFTRAAMHAVLGNISSRACPWVGHDDVSISLCANNAARVAQVLCPEFDMHSSYRSEFHPYQHKLSVHKVYARCDAAELPYHVERMMRMSCNVAHRYHVGLEQIPGCAAHAGDPFSHGGSLRWGGNAMP</sequence>
<organism evidence="1">
    <name type="scientific">Chlamydomonas euryale</name>
    <dbReference type="NCBI Taxonomy" id="1486919"/>
    <lineage>
        <taxon>Eukaryota</taxon>
        <taxon>Viridiplantae</taxon>
        <taxon>Chlorophyta</taxon>
        <taxon>core chlorophytes</taxon>
        <taxon>Chlorophyceae</taxon>
        <taxon>CS clade</taxon>
        <taxon>Chlamydomonadales</taxon>
        <taxon>Chlamydomonadaceae</taxon>
        <taxon>Chlamydomonas</taxon>
    </lineage>
</organism>
<gene>
    <name evidence="1" type="ORF">CEUR00632_LOCUS5734</name>
</gene>
<dbReference type="Gene3D" id="3.90.550.50">
    <property type="match status" value="1"/>
</dbReference>
<name>A0A7R9V7K6_9CHLO</name>